<evidence type="ECO:0000313" key="3">
    <source>
        <dbReference type="Proteomes" id="UP000283530"/>
    </source>
</evidence>
<feature type="chain" id="PRO_5018749405" evidence="1">
    <location>
        <begin position="30"/>
        <end position="138"/>
    </location>
</feature>
<dbReference type="Proteomes" id="UP000283530">
    <property type="component" value="Unassembled WGS sequence"/>
</dbReference>
<keyword evidence="1" id="KW-0732">Signal</keyword>
<keyword evidence="3" id="KW-1185">Reference proteome</keyword>
<protein>
    <submittedName>
        <fullName evidence="2">Uncharacterized protein</fullName>
    </submittedName>
</protein>
<proteinExistence type="predicted"/>
<name>A0A3S3NKH4_9MAGN</name>
<sequence>MTSALHMLFYLATVLQGKYLSFFVSGTAAEDGGEEDSFSFSILEKRWSYYGIGDSASKQINARYLKNKPAMMCKSLTLIKEGNMQYLITNCSDSGSQSFAWQISNHQVTCLWVTSFTTTDIEGLWIGDLPELWSIGYS</sequence>
<evidence type="ECO:0000256" key="1">
    <source>
        <dbReference type="SAM" id="SignalP"/>
    </source>
</evidence>
<accession>A0A3S3NKH4</accession>
<dbReference type="EMBL" id="QPKB01000004">
    <property type="protein sequence ID" value="RWR81549.1"/>
    <property type="molecule type" value="Genomic_DNA"/>
</dbReference>
<reference evidence="2 3" key="1">
    <citation type="journal article" date="2019" name="Nat. Plants">
        <title>Stout camphor tree genome fills gaps in understanding of flowering plant genome evolution.</title>
        <authorList>
            <person name="Chaw S.M."/>
            <person name="Liu Y.C."/>
            <person name="Wu Y.W."/>
            <person name="Wang H.Y."/>
            <person name="Lin C.I."/>
            <person name="Wu C.S."/>
            <person name="Ke H.M."/>
            <person name="Chang L.Y."/>
            <person name="Hsu C.Y."/>
            <person name="Yang H.T."/>
            <person name="Sudianto E."/>
            <person name="Hsu M.H."/>
            <person name="Wu K.P."/>
            <person name="Wang L.N."/>
            <person name="Leebens-Mack J.H."/>
            <person name="Tsai I.J."/>
        </authorList>
    </citation>
    <scope>NUCLEOTIDE SEQUENCE [LARGE SCALE GENOMIC DNA]</scope>
    <source>
        <strain evidence="3">cv. Chaw 1501</strain>
        <tissue evidence="2">Young leaves</tissue>
    </source>
</reference>
<organism evidence="2 3">
    <name type="scientific">Cinnamomum micranthum f. kanehirae</name>
    <dbReference type="NCBI Taxonomy" id="337451"/>
    <lineage>
        <taxon>Eukaryota</taxon>
        <taxon>Viridiplantae</taxon>
        <taxon>Streptophyta</taxon>
        <taxon>Embryophyta</taxon>
        <taxon>Tracheophyta</taxon>
        <taxon>Spermatophyta</taxon>
        <taxon>Magnoliopsida</taxon>
        <taxon>Magnoliidae</taxon>
        <taxon>Laurales</taxon>
        <taxon>Lauraceae</taxon>
        <taxon>Cinnamomum</taxon>
    </lineage>
</organism>
<evidence type="ECO:0000313" key="2">
    <source>
        <dbReference type="EMBL" id="RWR81549.1"/>
    </source>
</evidence>
<dbReference type="AlphaFoldDB" id="A0A3S3NKH4"/>
<dbReference type="OrthoDB" id="10491035at2759"/>
<comment type="caution">
    <text evidence="2">The sequence shown here is derived from an EMBL/GenBank/DDBJ whole genome shotgun (WGS) entry which is preliminary data.</text>
</comment>
<gene>
    <name evidence="2" type="ORF">CKAN_01023600</name>
</gene>
<feature type="signal peptide" evidence="1">
    <location>
        <begin position="1"/>
        <end position="29"/>
    </location>
</feature>